<dbReference type="AlphaFoldDB" id="A0A9P1R8I2"/>
<proteinExistence type="predicted"/>
<evidence type="ECO:0000313" key="1">
    <source>
        <dbReference type="EMBL" id="CRP80468.1"/>
    </source>
</evidence>
<dbReference type="EMBL" id="CVVU01000245">
    <property type="protein sequence ID" value="CRP80468.1"/>
    <property type="molecule type" value="Genomic_DNA"/>
</dbReference>
<gene>
    <name evidence="1" type="ORF">PAERUG_P19_London_7_VIM_2_05_10_05604</name>
</gene>
<evidence type="ECO:0000313" key="2">
    <source>
        <dbReference type="Proteomes" id="UP000045039"/>
    </source>
</evidence>
<accession>A0A9P1R8I2</accession>
<name>A0A9P1R8I2_PSEAI</name>
<reference evidence="2" key="1">
    <citation type="submission" date="2015-06" db="EMBL/GenBank/DDBJ databases">
        <authorList>
            <person name="Radhakrishnan Rajesh"/>
            <person name="Underwood Anthony"/>
            <person name="Al-Shahib Ali"/>
        </authorList>
    </citation>
    <scope>NUCLEOTIDE SEQUENCE [LARGE SCALE GENOMIC DNA]</scope>
    <source>
        <strain evidence="2">P19_London_7_VIM_2_05_10</strain>
    </source>
</reference>
<dbReference type="Proteomes" id="UP000045039">
    <property type="component" value="Unassembled WGS sequence"/>
</dbReference>
<protein>
    <submittedName>
        <fullName evidence="1">Uncharacterized protein</fullName>
    </submittedName>
</protein>
<sequence length="114" mass="13311">MINQMIRFYDWAAYSGRSQSPYVKRWVATCQEFFELAVKSAEHVLGTANPSELGDVLLNLDQTSYEARGTWLDGFRLVPILFDELDQGAEQHRLELERRKHWMNRIKTIVGPPR</sequence>
<organism evidence="1 2">
    <name type="scientific">Pseudomonas aeruginosa</name>
    <dbReference type="NCBI Taxonomy" id="287"/>
    <lineage>
        <taxon>Bacteria</taxon>
        <taxon>Pseudomonadati</taxon>
        <taxon>Pseudomonadota</taxon>
        <taxon>Gammaproteobacteria</taxon>
        <taxon>Pseudomonadales</taxon>
        <taxon>Pseudomonadaceae</taxon>
        <taxon>Pseudomonas</taxon>
    </lineage>
</organism>
<comment type="caution">
    <text evidence="1">The sequence shown here is derived from an EMBL/GenBank/DDBJ whole genome shotgun (WGS) entry which is preliminary data.</text>
</comment>